<comment type="caution">
    <text evidence="1">The sequence shown here is derived from an EMBL/GenBank/DDBJ whole genome shotgun (WGS) entry which is preliminary data.</text>
</comment>
<evidence type="ECO:0000313" key="2">
    <source>
        <dbReference type="Proteomes" id="UP001062846"/>
    </source>
</evidence>
<evidence type="ECO:0000313" key="1">
    <source>
        <dbReference type="EMBL" id="KAI8536083.1"/>
    </source>
</evidence>
<sequence length="79" mass="9005">MDLEPIIANIPRGFAILKDCLFVDGNRCRIVRWFELGYPVLRITKDTMSHLQNTGQQNKMGMDCWSHGSTCRSLDGSVF</sequence>
<gene>
    <name evidence="1" type="ORF">RHMOL_Rhmol10G0228500</name>
</gene>
<dbReference type="Proteomes" id="UP001062846">
    <property type="component" value="Chromosome 10"/>
</dbReference>
<proteinExistence type="predicted"/>
<protein>
    <submittedName>
        <fullName evidence="1">Uncharacterized protein</fullName>
    </submittedName>
</protein>
<reference evidence="1" key="1">
    <citation type="submission" date="2022-02" db="EMBL/GenBank/DDBJ databases">
        <title>Plant Genome Project.</title>
        <authorList>
            <person name="Zhang R.-G."/>
        </authorList>
    </citation>
    <scope>NUCLEOTIDE SEQUENCE</scope>
    <source>
        <strain evidence="1">AT1</strain>
    </source>
</reference>
<keyword evidence="2" id="KW-1185">Reference proteome</keyword>
<accession>A0ACC0M6X8</accession>
<organism evidence="1 2">
    <name type="scientific">Rhododendron molle</name>
    <name type="common">Chinese azalea</name>
    <name type="synonym">Azalea mollis</name>
    <dbReference type="NCBI Taxonomy" id="49168"/>
    <lineage>
        <taxon>Eukaryota</taxon>
        <taxon>Viridiplantae</taxon>
        <taxon>Streptophyta</taxon>
        <taxon>Embryophyta</taxon>
        <taxon>Tracheophyta</taxon>
        <taxon>Spermatophyta</taxon>
        <taxon>Magnoliopsida</taxon>
        <taxon>eudicotyledons</taxon>
        <taxon>Gunneridae</taxon>
        <taxon>Pentapetalae</taxon>
        <taxon>asterids</taxon>
        <taxon>Ericales</taxon>
        <taxon>Ericaceae</taxon>
        <taxon>Ericoideae</taxon>
        <taxon>Rhodoreae</taxon>
        <taxon>Rhododendron</taxon>
    </lineage>
</organism>
<name>A0ACC0M6X8_RHOML</name>
<dbReference type="EMBL" id="CM046397">
    <property type="protein sequence ID" value="KAI8536083.1"/>
    <property type="molecule type" value="Genomic_DNA"/>
</dbReference>